<feature type="non-terminal residue" evidence="2">
    <location>
        <position position="1"/>
    </location>
</feature>
<dbReference type="FunFam" id="2.60.40.10:FF:002664">
    <property type="entry name" value="Immunoglobulin lambda variable 5-48 (non-functional)"/>
    <property type="match status" value="1"/>
</dbReference>
<dbReference type="EMBL" id="KV472634">
    <property type="protein sequence ID" value="OCT55796.1"/>
    <property type="molecule type" value="Genomic_DNA"/>
</dbReference>
<evidence type="ECO:0000313" key="2">
    <source>
        <dbReference type="EMBL" id="OCT55796.1"/>
    </source>
</evidence>
<protein>
    <recommendedName>
        <fullName evidence="1">Ig-like domain-containing protein</fullName>
    </recommendedName>
</protein>
<proteinExistence type="predicted"/>
<reference evidence="2" key="1">
    <citation type="submission" date="2016-05" db="EMBL/GenBank/DDBJ databases">
        <title>WGS assembly of Xenopus laevis.</title>
        <authorList>
            <person name="Session A."/>
            <person name="Uno Y."/>
            <person name="Kwon T."/>
            <person name="Chapman J."/>
            <person name="Toyoda A."/>
            <person name="Takahashi S."/>
            <person name="Fukui A."/>
            <person name="Hikosaka A."/>
            <person name="Putnam N."/>
            <person name="Stites J."/>
            <person name="Van Heeringen S."/>
            <person name="Quigley I."/>
            <person name="Heinz S."/>
            <person name="Hellsten U."/>
            <person name="Lyons J."/>
            <person name="Suzuki A."/>
            <person name="Kondo M."/>
            <person name="Ogino H."/>
            <person name="Ochi H."/>
            <person name="Bogdanovic O."/>
            <person name="Lister R."/>
            <person name="Georgiou G."/>
            <person name="Paranjpe S."/>
            <person name="Van Kruijsbergen I."/>
            <person name="Mozaffari S."/>
            <person name="Shu S."/>
            <person name="Schmutz J."/>
            <person name="Jenkins J."/>
            <person name="Grimwood J."/>
            <person name="Carlson J."/>
            <person name="Mitros T."/>
            <person name="Simakov O."/>
            <person name="Heald R."/>
            <person name="Miller K."/>
            <person name="Haudenschild C."/>
            <person name="Kuroki Y."/>
            <person name="Tanaka T."/>
            <person name="Michiue T."/>
            <person name="Watanabe M."/>
            <person name="Kinoshita T."/>
            <person name="Ohta Y."/>
            <person name="Mawaribuchi S."/>
            <person name="Suzuki Y."/>
            <person name="Haramoto Y."/>
            <person name="Yamamoto T."/>
            <person name="Takagi C."/>
            <person name="Kitzman J."/>
            <person name="Shendure J."/>
            <person name="Nakayama T."/>
            <person name="Izutsu Y."/>
            <person name="Robert J."/>
            <person name="Dichmann D."/>
            <person name="Flajnik M."/>
            <person name="Houston D."/>
            <person name="Marcotte E."/>
            <person name="Wallingford J."/>
            <person name="Ito Y."/>
            <person name="Asashima M."/>
            <person name="Ueno N."/>
            <person name="Matsuda Y."/>
            <person name="Jan Veenstra G."/>
            <person name="Fujiyama A."/>
            <person name="Harland R."/>
            <person name="Taira M."/>
            <person name="Rokhsar D.S."/>
        </authorList>
    </citation>
    <scope>NUCLEOTIDE SEQUENCE</scope>
    <source>
        <strain evidence="2">J</strain>
        <tissue evidence="2">Blood</tissue>
    </source>
</reference>
<sequence length="114" mass="12570">SAAQVSLTQPVSESVKLGETVRISCTLSGYSISDRYLHWYQQKAGNRPRYLLYFFSDSSKHQGDGVPDRFSGSKDSPNNVAHLTIKGALLEDDADYYCAIHHPPSNSLHSGVLL</sequence>
<dbReference type="InterPro" id="IPR013106">
    <property type="entry name" value="Ig_V-set"/>
</dbReference>
<dbReference type="SUPFAM" id="SSF48726">
    <property type="entry name" value="Immunoglobulin"/>
    <property type="match status" value="1"/>
</dbReference>
<dbReference type="PROSITE" id="PS50835">
    <property type="entry name" value="IG_LIKE"/>
    <property type="match status" value="1"/>
</dbReference>
<organism evidence="2">
    <name type="scientific">Xenopus laevis</name>
    <name type="common">African clawed frog</name>
    <dbReference type="NCBI Taxonomy" id="8355"/>
    <lineage>
        <taxon>Eukaryota</taxon>
        <taxon>Metazoa</taxon>
        <taxon>Chordata</taxon>
        <taxon>Craniata</taxon>
        <taxon>Vertebrata</taxon>
        <taxon>Euteleostomi</taxon>
        <taxon>Amphibia</taxon>
        <taxon>Batrachia</taxon>
        <taxon>Anura</taxon>
        <taxon>Pipoidea</taxon>
        <taxon>Pipidae</taxon>
        <taxon>Xenopodinae</taxon>
        <taxon>Xenopus</taxon>
        <taxon>Xenopus</taxon>
    </lineage>
</organism>
<accession>A0A974BPE2</accession>
<name>A0A974BPE2_XENLA</name>
<dbReference type="InterPro" id="IPR013783">
    <property type="entry name" value="Ig-like_fold"/>
</dbReference>
<dbReference type="InterPro" id="IPR050150">
    <property type="entry name" value="IgV_Light_Chain"/>
</dbReference>
<feature type="domain" description="Ig-like" evidence="1">
    <location>
        <begin position="3"/>
        <end position="109"/>
    </location>
</feature>
<dbReference type="AlphaFoldDB" id="A0A974BPE2"/>
<dbReference type="InterPro" id="IPR007110">
    <property type="entry name" value="Ig-like_dom"/>
</dbReference>
<dbReference type="Gene3D" id="2.60.40.10">
    <property type="entry name" value="Immunoglobulins"/>
    <property type="match status" value="1"/>
</dbReference>
<dbReference type="InterPro" id="IPR003599">
    <property type="entry name" value="Ig_sub"/>
</dbReference>
<evidence type="ECO:0000259" key="1">
    <source>
        <dbReference type="PROSITE" id="PS50835"/>
    </source>
</evidence>
<dbReference type="InterPro" id="IPR036179">
    <property type="entry name" value="Ig-like_dom_sf"/>
</dbReference>
<dbReference type="Proteomes" id="UP000694892">
    <property type="component" value="Unassembled WGS sequence"/>
</dbReference>
<dbReference type="SMART" id="SM00409">
    <property type="entry name" value="IG"/>
    <property type="match status" value="1"/>
</dbReference>
<dbReference type="PANTHER" id="PTHR23267">
    <property type="entry name" value="IMMUNOGLOBULIN LIGHT CHAIN"/>
    <property type="match status" value="1"/>
</dbReference>
<dbReference type="SMART" id="SM00406">
    <property type="entry name" value="IGv"/>
    <property type="match status" value="1"/>
</dbReference>
<dbReference type="Pfam" id="PF07686">
    <property type="entry name" value="V-set"/>
    <property type="match status" value="1"/>
</dbReference>
<gene>
    <name evidence="2" type="ORF">XELAEV_18003863mg</name>
</gene>